<comment type="caution">
    <text evidence="4">The sequence shown here is derived from an EMBL/GenBank/DDBJ whole genome shotgun (WGS) entry which is preliminary data.</text>
</comment>
<dbReference type="Proteomes" id="UP001165422">
    <property type="component" value="Unassembled WGS sequence"/>
</dbReference>
<protein>
    <submittedName>
        <fullName evidence="4">Iron-containing alcohol dehydrogenase</fullName>
    </submittedName>
</protein>
<dbReference type="RefSeq" id="WP_229981540.1">
    <property type="nucleotide sequence ID" value="NZ_JAJJPB010000013.1"/>
</dbReference>
<feature type="domain" description="Fe-containing alcohol dehydrogenase-like C-terminal" evidence="3">
    <location>
        <begin position="190"/>
        <end position="388"/>
    </location>
</feature>
<gene>
    <name evidence="4" type="ORF">LN736_11030</name>
</gene>
<dbReference type="PROSITE" id="PS00060">
    <property type="entry name" value="ADH_IRON_2"/>
    <property type="match status" value="1"/>
</dbReference>
<evidence type="ECO:0000313" key="5">
    <source>
        <dbReference type="Proteomes" id="UP001165422"/>
    </source>
</evidence>
<dbReference type="Gene3D" id="1.20.1090.10">
    <property type="entry name" value="Dehydroquinate synthase-like - alpha domain"/>
    <property type="match status" value="1"/>
</dbReference>
<evidence type="ECO:0000259" key="2">
    <source>
        <dbReference type="Pfam" id="PF00465"/>
    </source>
</evidence>
<dbReference type="SUPFAM" id="SSF56796">
    <property type="entry name" value="Dehydroquinate synthase-like"/>
    <property type="match status" value="1"/>
</dbReference>
<dbReference type="InterPro" id="IPR018211">
    <property type="entry name" value="ADH_Fe_CS"/>
</dbReference>
<dbReference type="EMBL" id="JAJJPB010000013">
    <property type="protein sequence ID" value="MCC9295390.1"/>
    <property type="molecule type" value="Genomic_DNA"/>
</dbReference>
<proteinExistence type="predicted"/>
<feature type="domain" description="Alcohol dehydrogenase iron-type/glycerol dehydrogenase GldA" evidence="2">
    <location>
        <begin position="10"/>
        <end position="179"/>
    </location>
</feature>
<dbReference type="Pfam" id="PF00465">
    <property type="entry name" value="Fe-ADH"/>
    <property type="match status" value="1"/>
</dbReference>
<dbReference type="InterPro" id="IPR056798">
    <property type="entry name" value="ADH_Fe_C"/>
</dbReference>
<evidence type="ECO:0000256" key="1">
    <source>
        <dbReference type="ARBA" id="ARBA00023002"/>
    </source>
</evidence>
<accession>A0ABS8N6D1</accession>
<evidence type="ECO:0000259" key="3">
    <source>
        <dbReference type="Pfam" id="PF25137"/>
    </source>
</evidence>
<reference evidence="4" key="1">
    <citation type="submission" date="2021-11" db="EMBL/GenBank/DDBJ databases">
        <authorList>
            <person name="Qingchun L."/>
            <person name="Dong Z."/>
            <person name="Zongwei Q."/>
            <person name="Jia Z."/>
            <person name="Duotao L."/>
        </authorList>
    </citation>
    <scope>NUCLEOTIDE SEQUENCE</scope>
    <source>
        <strain evidence="4">WLY-B-L2</strain>
    </source>
</reference>
<name>A0ABS8N6D1_9CLOT</name>
<dbReference type="Gene3D" id="3.40.50.1970">
    <property type="match status" value="1"/>
</dbReference>
<keyword evidence="5" id="KW-1185">Reference proteome</keyword>
<dbReference type="PANTHER" id="PTHR43633:SF1">
    <property type="entry name" value="ALCOHOL DEHYDROGENASE YQHD"/>
    <property type="match status" value="1"/>
</dbReference>
<keyword evidence="1" id="KW-0560">Oxidoreductase</keyword>
<organism evidence="4 5">
    <name type="scientific">Clostridium aromativorans</name>
    <dbReference type="NCBI Taxonomy" id="2836848"/>
    <lineage>
        <taxon>Bacteria</taxon>
        <taxon>Bacillati</taxon>
        <taxon>Bacillota</taxon>
        <taxon>Clostridia</taxon>
        <taxon>Eubacteriales</taxon>
        <taxon>Clostridiaceae</taxon>
        <taxon>Clostridium</taxon>
    </lineage>
</organism>
<evidence type="ECO:0000313" key="4">
    <source>
        <dbReference type="EMBL" id="MCC9295390.1"/>
    </source>
</evidence>
<dbReference type="Pfam" id="PF25137">
    <property type="entry name" value="ADH_Fe_C"/>
    <property type="match status" value="1"/>
</dbReference>
<sequence>MENFIFKNATEIIFGRNTERFVGSKVKEYSKSKKILFCYGGGSIKRSGLYDRVVKSLKKNGIEFIELPGIKPNPRLGPVKEGIKICRENDIKFILSVGGGSAADTAKAIGVGVPYDGDVWDFYCGKAQVKESLPVGVVITLPATGTEASNSSVIMNEDGWYKKGLNTVLIRPVFSIMNPELTFTLPAYQTACGAADIMAHIMERYFTNVKHVDLTDRLCEAALRTVINNAPIVLKEPENYDARAEIMWSGTIAHNDILSTGRIGDWASHKIEHELSGETDIAHGAGLAIVFPGWMKYVYKHDMNRFVQFAVRVWDVDLSYNSPGDIALEGIRRLTAFFKSMGLPTSLKEGNIPEDKIEEMASKCTDNGANTVGQFVKIGKEDIIKILNLCK</sequence>
<dbReference type="PANTHER" id="PTHR43633">
    <property type="entry name" value="ALCOHOL DEHYDROGENASE YQHD"/>
    <property type="match status" value="1"/>
</dbReference>
<dbReference type="InterPro" id="IPR044731">
    <property type="entry name" value="BDH-like"/>
</dbReference>
<dbReference type="InterPro" id="IPR001670">
    <property type="entry name" value="ADH_Fe/GldA"/>
</dbReference>
<dbReference type="CDD" id="cd08187">
    <property type="entry name" value="BDH"/>
    <property type="match status" value="1"/>
</dbReference>